<evidence type="ECO:0000313" key="3">
    <source>
        <dbReference type="Proteomes" id="UP000182652"/>
    </source>
</evidence>
<dbReference type="RefSeq" id="WP_066214873.1">
    <property type="nucleotide sequence ID" value="NZ_FNSN01000004.1"/>
</dbReference>
<keyword evidence="1" id="KW-0732">Signal</keyword>
<reference evidence="2 3" key="1">
    <citation type="submission" date="2016-10" db="EMBL/GenBank/DDBJ databases">
        <authorList>
            <person name="de Groot N.N."/>
        </authorList>
    </citation>
    <scope>NUCLEOTIDE SEQUENCE [LARGE SCALE GENOMIC DNA]</scope>
    <source>
        <strain evidence="2 3">DSM 10495</strain>
    </source>
</reference>
<gene>
    <name evidence="2" type="ORF">SAMN04489745_3280</name>
</gene>
<evidence type="ECO:0000256" key="1">
    <source>
        <dbReference type="SAM" id="SignalP"/>
    </source>
</evidence>
<feature type="signal peptide" evidence="1">
    <location>
        <begin position="1"/>
        <end position="30"/>
    </location>
</feature>
<dbReference type="EMBL" id="FNSN01000004">
    <property type="protein sequence ID" value="SEC83132.1"/>
    <property type="molecule type" value="Genomic_DNA"/>
</dbReference>
<feature type="chain" id="PRO_5010183655" evidence="1">
    <location>
        <begin position="31"/>
        <end position="201"/>
    </location>
</feature>
<dbReference type="AlphaFoldDB" id="A0A1H4VPU0"/>
<dbReference type="Proteomes" id="UP000182652">
    <property type="component" value="Unassembled WGS sequence"/>
</dbReference>
<dbReference type="STRING" id="156980.SAMN04489745_3280"/>
<proteinExistence type="predicted"/>
<organism evidence="2 3">
    <name type="scientific">Arthrobacter woluwensis</name>
    <dbReference type="NCBI Taxonomy" id="156980"/>
    <lineage>
        <taxon>Bacteria</taxon>
        <taxon>Bacillati</taxon>
        <taxon>Actinomycetota</taxon>
        <taxon>Actinomycetes</taxon>
        <taxon>Micrococcales</taxon>
        <taxon>Micrococcaceae</taxon>
        <taxon>Arthrobacter</taxon>
    </lineage>
</organism>
<sequence length="201" mass="21333">MKSLGRAVIAALTALVAVVASLVVAAPAEAAPTVATRVASYAAGPATVTRGKPITIQGQAQRLNGRTWANTGTVKAVVYFDPDGAKPNAAVRTLNSNTRGFVRTSFTASVSGKWSLRIVSTGTLKASSSVQKYVRVVAPPRPVATAPISKWNCPAWAPIKGNRSSMIYHMPGQRYYTRTAPERCFATEAAAQREGYRRAKV</sequence>
<protein>
    <submittedName>
        <fullName evidence="2">Uncharacterized protein</fullName>
    </submittedName>
</protein>
<name>A0A1H4VPU0_9MICC</name>
<keyword evidence="3" id="KW-1185">Reference proteome</keyword>
<accession>A0A1H4VPU0</accession>
<evidence type="ECO:0000313" key="2">
    <source>
        <dbReference type="EMBL" id="SEC83132.1"/>
    </source>
</evidence>